<dbReference type="Proteomes" id="UP000887576">
    <property type="component" value="Unplaced"/>
</dbReference>
<sequence length="341" mass="39055">MVNVLLYTFLVRRGCKPENEDQPAVNGRGYSESYCRGIDKCNNQYNVTNKRTPIKCHGNNQTVEGCDLCKWSSNPERIGCGDKSGKKALTTLGKDDAVDGNWFTCHGDFCNTDDHSKWRKCYVGQYGDCEWTFEHVESYEVSEETCDQWYAQNICVQQLWTHKTNTTRVCHKFRCHHQFINHGYELVRKPFPNLTAVCHDTSGDVQVCDIFGNASNDLPVDKKCWTGIEGDCKFYINKEIGQAFFHEPKETFCTGWDGGCYKAVFNGTCTWYDCARFHNKITFVQEHAEYNYTRKGTTIEWPVDHYRCVGENCNTPKDSANDLGSNLALMLLVIGLLNVFK</sequence>
<reference evidence="2" key="1">
    <citation type="submission" date="2022-11" db="UniProtKB">
        <authorList>
            <consortium name="WormBaseParasite"/>
        </authorList>
    </citation>
    <scope>IDENTIFICATION</scope>
</reference>
<organism evidence="1 2">
    <name type="scientific">Panagrolaimus sp. JU765</name>
    <dbReference type="NCBI Taxonomy" id="591449"/>
    <lineage>
        <taxon>Eukaryota</taxon>
        <taxon>Metazoa</taxon>
        <taxon>Ecdysozoa</taxon>
        <taxon>Nematoda</taxon>
        <taxon>Chromadorea</taxon>
        <taxon>Rhabditida</taxon>
        <taxon>Tylenchina</taxon>
        <taxon>Panagrolaimomorpha</taxon>
        <taxon>Panagrolaimoidea</taxon>
        <taxon>Panagrolaimidae</taxon>
        <taxon>Panagrolaimus</taxon>
    </lineage>
</organism>
<dbReference type="WBParaSite" id="JU765_v2.g14483.t1">
    <property type="protein sequence ID" value="JU765_v2.g14483.t1"/>
    <property type="gene ID" value="JU765_v2.g14483"/>
</dbReference>
<protein>
    <submittedName>
        <fullName evidence="2">Uncharacterized protein</fullName>
    </submittedName>
</protein>
<proteinExistence type="predicted"/>
<evidence type="ECO:0000313" key="1">
    <source>
        <dbReference type="Proteomes" id="UP000887576"/>
    </source>
</evidence>
<evidence type="ECO:0000313" key="2">
    <source>
        <dbReference type="WBParaSite" id="JU765_v2.g14483.t1"/>
    </source>
</evidence>
<name>A0AC34QB94_9BILA</name>
<accession>A0AC34QB94</accession>